<keyword evidence="2" id="KW-1185">Reference proteome</keyword>
<dbReference type="InterPro" id="IPR036457">
    <property type="entry name" value="PPM-type-like_dom_sf"/>
</dbReference>
<dbReference type="STRING" id="1867952.MTBPR1_250007"/>
<organism evidence="1 2">
    <name type="scientific">Candidatus Terasakiella magnetica</name>
    <dbReference type="NCBI Taxonomy" id="1867952"/>
    <lineage>
        <taxon>Bacteria</taxon>
        <taxon>Pseudomonadati</taxon>
        <taxon>Pseudomonadota</taxon>
        <taxon>Alphaproteobacteria</taxon>
        <taxon>Rhodospirillales</taxon>
        <taxon>Terasakiellaceae</taxon>
        <taxon>Terasakiella</taxon>
    </lineage>
</organism>
<evidence type="ECO:0000313" key="2">
    <source>
        <dbReference type="Proteomes" id="UP000231658"/>
    </source>
</evidence>
<proteinExistence type="predicted"/>
<dbReference type="AlphaFoldDB" id="A0A1C3RHC9"/>
<name>A0A1C3RHC9_9PROT</name>
<accession>A0A1C3RHC9</accession>
<evidence type="ECO:0000313" key="1">
    <source>
        <dbReference type="EMBL" id="SCA56604.1"/>
    </source>
</evidence>
<dbReference type="OrthoDB" id="1070261at2"/>
<reference evidence="1 2" key="1">
    <citation type="submission" date="2016-07" db="EMBL/GenBank/DDBJ databases">
        <authorList>
            <person name="Lefevre C.T."/>
        </authorList>
    </citation>
    <scope>NUCLEOTIDE SEQUENCE [LARGE SCALE GENOMIC DNA]</scope>
    <source>
        <strain evidence="1">PR1</strain>
    </source>
</reference>
<sequence length="336" mass="36892">MSSQESTCCAAHVIEDENDVALVLVKTLKVKGQTTAKPKNDVINASVQAVVRQNEDRFRLKRAGDHILAAVADGAGSSGMYCGAWAEKLVTKLPDTPIKTYDDLNGWIDGFWEEFSTHSKSLCANNPGQHNKLVKEGSFSTLVSCWLKKDGEDVVLDCLNYGDSTLYLFEIEGEDIHLSGCLPGSLASQEADPFLLNWKDLPKAEQVQSASYKSDKEAMVVLASDGMGLYILLRYLAFLAGQNKPNLSDDETKLLAEYRQLVQSGSTPVANYARAHAQEVVGNFKDELERLFTSLDTEEGYQKMVGERYEEGLLPNDDSTLAMIAFKAEEENGGGQ</sequence>
<dbReference type="SUPFAM" id="SSF81606">
    <property type="entry name" value="PP2C-like"/>
    <property type="match status" value="1"/>
</dbReference>
<dbReference type="Gene3D" id="3.60.40.10">
    <property type="entry name" value="PPM-type phosphatase domain"/>
    <property type="match status" value="1"/>
</dbReference>
<dbReference type="RefSeq" id="WP_069188702.1">
    <property type="nucleotide sequence ID" value="NZ_FLYE01000018.1"/>
</dbReference>
<protein>
    <submittedName>
        <fullName evidence="1">Serine/threonine phosphatase 2C</fullName>
    </submittedName>
</protein>
<dbReference type="EMBL" id="FLYE01000018">
    <property type="protein sequence ID" value="SCA56604.1"/>
    <property type="molecule type" value="Genomic_DNA"/>
</dbReference>
<gene>
    <name evidence="1" type="primary">masD</name>
    <name evidence="1" type="ORF">MTBPR1_250007</name>
</gene>
<dbReference type="Proteomes" id="UP000231658">
    <property type="component" value="Unassembled WGS sequence"/>
</dbReference>